<dbReference type="Proteomes" id="UP000067422">
    <property type="component" value="Chromosome 1"/>
</dbReference>
<keyword evidence="3" id="KW-1185">Reference proteome</keyword>
<dbReference type="PIRSF" id="PIRSF020565">
    <property type="entry name" value="3Ho_Ac_ACP_DH_prd"/>
    <property type="match status" value="1"/>
</dbReference>
<reference evidence="1" key="2">
    <citation type="submission" date="2018-01" db="EMBL/GenBank/DDBJ databases">
        <title>FDA dAtabase for Regulatory Grade micrObial Sequences (FDA-ARGOS): Supporting development and validation of Infectious Disease Dx tests.</title>
        <authorList>
            <person name="Hoffmann M."/>
            <person name="Allard M."/>
            <person name="Evans P."/>
            <person name="Brown E."/>
            <person name="Tallon L."/>
            <person name="Sadzewicz L."/>
            <person name="Sengamalay N."/>
            <person name="Ott S."/>
            <person name="Godinez A."/>
            <person name="Nagaraj S."/>
            <person name="Vyas G."/>
            <person name="Aluvathingal J."/>
            <person name="Nadendla S."/>
            <person name="Geyer C."/>
            <person name="Sichtig H."/>
        </authorList>
    </citation>
    <scope>NUCLEOTIDE SEQUENCE</scope>
    <source>
        <strain evidence="1">FDAARGOS_107</strain>
    </source>
</reference>
<evidence type="ECO:0000313" key="1">
    <source>
        <dbReference type="EMBL" id="AMF98753.1"/>
    </source>
</evidence>
<sequence length="154" mass="17622">MTKLPPIEQLLPHDRPMILVDRAIDIQQDTIHCQVDIGEHNPFFNRDTQTVPAYVGIEFMAQSVAAWSGYHALIQGQEPPIGFLLGSRRYTSECDAFTQGQQLDVYAEKMMEDNGMAVFSARMEWQEKTIATCQLNVYVPSEEKLKEMKIRSQQ</sequence>
<evidence type="ECO:0000313" key="2">
    <source>
        <dbReference type="EMBL" id="RIW17768.1"/>
    </source>
</evidence>
<dbReference type="AlphaFoldDB" id="A0A3A1Q5B2"/>
<accession>A0A3A1Q5B2</accession>
<dbReference type="Pfam" id="PF22817">
    <property type="entry name" value="ApeP-like"/>
    <property type="match status" value="1"/>
</dbReference>
<dbReference type="InterPro" id="IPR029069">
    <property type="entry name" value="HotDog_dom_sf"/>
</dbReference>
<dbReference type="Proteomes" id="UP000253437">
    <property type="component" value="Unassembled WGS sequence"/>
</dbReference>
<dbReference type="GeneID" id="83582511"/>
<dbReference type="KEGG" id="vhr:AL538_14040"/>
<gene>
    <name evidence="1" type="ORF">AL538_14040</name>
    <name evidence="2" type="ORF">DS957_004395</name>
</gene>
<dbReference type="SUPFAM" id="SSF54637">
    <property type="entry name" value="Thioesterase/thiol ester dehydrase-isomerase"/>
    <property type="match status" value="1"/>
</dbReference>
<dbReference type="EMBL" id="CP014038">
    <property type="protein sequence ID" value="AMF98753.1"/>
    <property type="molecule type" value="Genomic_DNA"/>
</dbReference>
<name>A0A3A1Q5B2_VIBHA</name>
<dbReference type="OrthoDB" id="9800188at2"/>
<reference evidence="2 4" key="3">
    <citation type="submission" date="2018-08" db="EMBL/GenBank/DDBJ databases">
        <title>Vibrio harveyi strains pathogenic to white snook Centropomus viridis Lockington (1877) and potential probiotic bacteria.</title>
        <authorList>
            <person name="Soto-Rodriguez S."/>
            <person name="Gomez-Gil B."/>
            <person name="Lozano-Olvera R."/>
        </authorList>
    </citation>
    <scope>NUCLEOTIDE SEQUENCE [LARGE SCALE GENOMIC DNA]</scope>
    <source>
        <strain evidence="2 4">CAIM 1508</strain>
    </source>
</reference>
<dbReference type="EMBL" id="QOUW02000008">
    <property type="protein sequence ID" value="RIW17768.1"/>
    <property type="molecule type" value="Genomic_DNA"/>
</dbReference>
<reference evidence="3" key="1">
    <citation type="submission" date="2015-12" db="EMBL/GenBank/DDBJ databases">
        <title>FDA dAtabase for Regulatory Grade micrObial Sequences (FDA-ARGOS): Supporting development and validation of Infectious Disease Dx tests.</title>
        <authorList>
            <person name="Hoffmann M."/>
            <person name="Allard M."/>
            <person name="Evans P."/>
            <person name="Brown E."/>
            <person name="Tallon L.J."/>
            <person name="Sadzewicz L."/>
            <person name="Sengamalay N."/>
            <person name="Ott S."/>
            <person name="Godinez A."/>
            <person name="Nagaraj S."/>
            <person name="Vyas G."/>
            <person name="Aluvathingal J."/>
            <person name="Nadendla S."/>
            <person name="Geyer C."/>
            <person name="Sichtig H."/>
        </authorList>
    </citation>
    <scope>NUCLEOTIDE SEQUENCE [LARGE SCALE GENOMIC DNA]</scope>
    <source>
        <strain evidence="3">ATCC 43516</strain>
    </source>
</reference>
<evidence type="ECO:0000313" key="4">
    <source>
        <dbReference type="Proteomes" id="UP000253437"/>
    </source>
</evidence>
<dbReference type="Gene3D" id="3.10.129.10">
    <property type="entry name" value="Hotdog Thioesterase"/>
    <property type="match status" value="1"/>
</dbReference>
<dbReference type="CDD" id="cd01289">
    <property type="entry name" value="FabA_like"/>
    <property type="match status" value="1"/>
</dbReference>
<organism evidence="2 4">
    <name type="scientific">Vibrio harveyi</name>
    <name type="common">Beneckea harveyi</name>
    <dbReference type="NCBI Taxonomy" id="669"/>
    <lineage>
        <taxon>Bacteria</taxon>
        <taxon>Pseudomonadati</taxon>
        <taxon>Pseudomonadota</taxon>
        <taxon>Gammaproteobacteria</taxon>
        <taxon>Vibrionales</taxon>
        <taxon>Vibrionaceae</taxon>
        <taxon>Vibrio</taxon>
    </lineage>
</organism>
<proteinExistence type="predicted"/>
<protein>
    <submittedName>
        <fullName evidence="2">3-hydroxydecanoyl-ACP dehydratase</fullName>
    </submittedName>
</protein>
<dbReference type="RefSeq" id="WP_017188383.1">
    <property type="nucleotide sequence ID" value="NZ_BBKY01000073.1"/>
</dbReference>
<evidence type="ECO:0000313" key="3">
    <source>
        <dbReference type="Proteomes" id="UP000067422"/>
    </source>
</evidence>
<dbReference type="InterPro" id="IPR016776">
    <property type="entry name" value="ApeP-like_dehydratase"/>
</dbReference>